<proteinExistence type="inferred from homology"/>
<dbReference type="PROSITE" id="PS00513">
    <property type="entry name" value="ADENYLOSUCCIN_SYN_2"/>
    <property type="match status" value="1"/>
</dbReference>
<dbReference type="SMART" id="SM00788">
    <property type="entry name" value="Adenylsucc_synt"/>
    <property type="match status" value="1"/>
</dbReference>
<evidence type="ECO:0000256" key="4">
    <source>
        <dbReference type="ARBA" id="ARBA00022723"/>
    </source>
</evidence>
<sequence length="423" mass="47277">MNVVVVGAQWGDEGKGKLIDILSKDKDITVRYQGGNNAGHTVVVGNKEYVFHLLPSAILHKGKTCVIGNGVVVDPKALLEEIEGLEKKGIKVGSKRLKISGRCHMVMPYHRILDGLRETKRKNKIGTTGRGIGPCYSDKVTRCGIRVVDLLNPKVLEAKLKDNLREKNETFKKVFNYKSFPFKKLYEEYLEYGRKLKPYVCDTVIYLNDAIDDKKTILFEGAQGTFLDIDFGTYPFVTSSNSIVGGVCSGTGVAPTKIDKSIACVKAYTTRVGEGPFPTEFVDGLKDEIRIKGNEFGATTGRPRRCGWFDSVLVRYSVIINGISELAIMKLDVLDDLKEIEICTGYKYNGKTIKNFPMDFEVLCNVQPVYEKMSGWQAPTTGARTFKDLPKNAQIYIKRLEELLKVGVKYISIGTKRDEIIVR</sequence>
<dbReference type="GO" id="GO:0004019">
    <property type="term" value="F:adenylosuccinate synthase activity"/>
    <property type="evidence" value="ECO:0007669"/>
    <property type="project" value="UniProtKB-EC"/>
</dbReference>
<evidence type="ECO:0000256" key="1">
    <source>
        <dbReference type="ARBA" id="ARBA00001946"/>
    </source>
</evidence>
<keyword evidence="6" id="KW-0658">Purine biosynthesis</keyword>
<dbReference type="Gene3D" id="1.10.300.10">
    <property type="entry name" value="Adenylosuccinate Synthetase, subunit A, domain 2"/>
    <property type="match status" value="1"/>
</dbReference>
<dbReference type="Gene3D" id="3.90.170.10">
    <property type="entry name" value="Adenylosuccinate Synthetase, subunit A, domain 3"/>
    <property type="match status" value="1"/>
</dbReference>
<evidence type="ECO:0000256" key="5">
    <source>
        <dbReference type="ARBA" id="ARBA00022741"/>
    </source>
</evidence>
<dbReference type="SUPFAM" id="SSF52540">
    <property type="entry name" value="P-loop containing nucleoside triphosphate hydrolases"/>
    <property type="match status" value="1"/>
</dbReference>
<dbReference type="GO" id="GO:0046872">
    <property type="term" value="F:metal ion binding"/>
    <property type="evidence" value="ECO:0007669"/>
    <property type="project" value="UniProtKB-KW"/>
</dbReference>
<accession>A0A3B1E199</accession>
<dbReference type="Pfam" id="PF00709">
    <property type="entry name" value="Adenylsucc_synt"/>
    <property type="match status" value="1"/>
</dbReference>
<dbReference type="CDD" id="cd03108">
    <property type="entry name" value="AdSS"/>
    <property type="match status" value="1"/>
</dbReference>
<keyword evidence="8" id="KW-0342">GTP-binding</keyword>
<keyword evidence="7" id="KW-0460">Magnesium</keyword>
<evidence type="ECO:0000256" key="3">
    <source>
        <dbReference type="ARBA" id="ARBA00022598"/>
    </source>
</evidence>
<dbReference type="InterPro" id="IPR027417">
    <property type="entry name" value="P-loop_NTPase"/>
</dbReference>
<dbReference type="PANTHER" id="PTHR11846:SF0">
    <property type="entry name" value="ADENYLOSUCCINATE SYNTHETASE"/>
    <property type="match status" value="1"/>
</dbReference>
<name>A0A3B1E199_9ZZZZ</name>
<dbReference type="GO" id="GO:0044208">
    <property type="term" value="P:'de novo' AMP biosynthetic process"/>
    <property type="evidence" value="ECO:0007669"/>
    <property type="project" value="TreeGrafter"/>
</dbReference>
<dbReference type="GO" id="GO:0005525">
    <property type="term" value="F:GTP binding"/>
    <property type="evidence" value="ECO:0007669"/>
    <property type="project" value="UniProtKB-KW"/>
</dbReference>
<reference evidence="9" key="1">
    <citation type="submission" date="2018-06" db="EMBL/GenBank/DDBJ databases">
        <authorList>
            <person name="Zhirakovskaya E."/>
        </authorList>
    </citation>
    <scope>NUCLEOTIDE SEQUENCE</scope>
</reference>
<dbReference type="InterPro" id="IPR033128">
    <property type="entry name" value="Adenylosuccin_syn_Lys_AS"/>
</dbReference>
<dbReference type="InterPro" id="IPR001114">
    <property type="entry name" value="Adenylosuccinate_synthetase"/>
</dbReference>
<evidence type="ECO:0000256" key="6">
    <source>
        <dbReference type="ARBA" id="ARBA00022755"/>
    </source>
</evidence>
<dbReference type="AlphaFoldDB" id="A0A3B1E199"/>
<dbReference type="PROSITE" id="PS01266">
    <property type="entry name" value="ADENYLOSUCCIN_SYN_1"/>
    <property type="match status" value="1"/>
</dbReference>
<dbReference type="FunFam" id="1.10.300.10:FF:000001">
    <property type="entry name" value="Adenylosuccinate synthetase"/>
    <property type="match status" value="1"/>
</dbReference>
<keyword evidence="4" id="KW-0479">Metal-binding</keyword>
<dbReference type="NCBIfam" id="TIGR00184">
    <property type="entry name" value="purA"/>
    <property type="match status" value="1"/>
</dbReference>
<comment type="subunit">
    <text evidence="2">Homodimer.</text>
</comment>
<gene>
    <name evidence="9" type="ORF">MNBD_UNCLBAC01-626</name>
</gene>
<dbReference type="PANTHER" id="PTHR11846">
    <property type="entry name" value="ADENYLOSUCCINATE SYNTHETASE"/>
    <property type="match status" value="1"/>
</dbReference>
<dbReference type="NCBIfam" id="NF002223">
    <property type="entry name" value="PRK01117.1"/>
    <property type="match status" value="1"/>
</dbReference>
<dbReference type="FunFam" id="3.90.170.10:FF:000001">
    <property type="entry name" value="Adenylosuccinate synthetase"/>
    <property type="match status" value="1"/>
</dbReference>
<organism evidence="9">
    <name type="scientific">hydrothermal vent metagenome</name>
    <dbReference type="NCBI Taxonomy" id="652676"/>
    <lineage>
        <taxon>unclassified sequences</taxon>
        <taxon>metagenomes</taxon>
        <taxon>ecological metagenomes</taxon>
    </lineage>
</organism>
<evidence type="ECO:0000256" key="8">
    <source>
        <dbReference type="ARBA" id="ARBA00023134"/>
    </source>
</evidence>
<dbReference type="Gene3D" id="3.40.440.10">
    <property type="entry name" value="Adenylosuccinate Synthetase, subunit A, domain 1"/>
    <property type="match status" value="1"/>
</dbReference>
<protein>
    <submittedName>
        <fullName evidence="9">Adenylosuccinate synthetase</fullName>
        <ecNumber evidence="9">6.3.4.4</ecNumber>
    </submittedName>
</protein>
<evidence type="ECO:0000256" key="2">
    <source>
        <dbReference type="ARBA" id="ARBA00011738"/>
    </source>
</evidence>
<dbReference type="EC" id="6.3.4.4" evidence="9"/>
<dbReference type="InterPro" id="IPR018220">
    <property type="entry name" value="Adenylosuccin_syn_GTP-bd"/>
</dbReference>
<keyword evidence="5" id="KW-0547">Nucleotide-binding</keyword>
<comment type="cofactor">
    <cofactor evidence="1">
        <name>Mg(2+)</name>
        <dbReference type="ChEBI" id="CHEBI:18420"/>
    </cofactor>
</comment>
<dbReference type="HAMAP" id="MF_00011">
    <property type="entry name" value="Adenylosucc_synth"/>
    <property type="match status" value="1"/>
</dbReference>
<dbReference type="GO" id="GO:0005737">
    <property type="term" value="C:cytoplasm"/>
    <property type="evidence" value="ECO:0007669"/>
    <property type="project" value="TreeGrafter"/>
</dbReference>
<evidence type="ECO:0000256" key="7">
    <source>
        <dbReference type="ARBA" id="ARBA00022842"/>
    </source>
</evidence>
<dbReference type="GO" id="GO:0046040">
    <property type="term" value="P:IMP metabolic process"/>
    <property type="evidence" value="ECO:0007669"/>
    <property type="project" value="TreeGrafter"/>
</dbReference>
<dbReference type="EMBL" id="UOGJ01000051">
    <property type="protein sequence ID" value="VAX35427.1"/>
    <property type="molecule type" value="Genomic_DNA"/>
</dbReference>
<dbReference type="InterPro" id="IPR042110">
    <property type="entry name" value="Adenylosuccinate_synth_dom2"/>
</dbReference>
<dbReference type="InterPro" id="IPR042109">
    <property type="entry name" value="Adenylosuccinate_synth_dom1"/>
</dbReference>
<dbReference type="InterPro" id="IPR042111">
    <property type="entry name" value="Adenylosuccinate_synth_dom3"/>
</dbReference>
<evidence type="ECO:0000313" key="9">
    <source>
        <dbReference type="EMBL" id="VAX35427.1"/>
    </source>
</evidence>
<keyword evidence="3 9" id="KW-0436">Ligase</keyword>